<dbReference type="Proteomes" id="UP000009183">
    <property type="component" value="Chromosome 12"/>
</dbReference>
<evidence type="ECO:0000313" key="3">
    <source>
        <dbReference type="Proteomes" id="UP000009183"/>
    </source>
</evidence>
<keyword evidence="1" id="KW-0812">Transmembrane</keyword>
<keyword evidence="1" id="KW-1133">Transmembrane helix</keyword>
<dbReference type="AlphaFoldDB" id="E0CTJ5"/>
<gene>
    <name evidence="2" type="ordered locus">VIT_12s0028g03000</name>
</gene>
<dbReference type="PROSITE" id="PS51257">
    <property type="entry name" value="PROKAR_LIPOPROTEIN"/>
    <property type="match status" value="1"/>
</dbReference>
<accession>E0CTJ5</accession>
<name>E0CTJ5_VITVI</name>
<evidence type="ECO:0000313" key="2">
    <source>
        <dbReference type="EMBL" id="CBI21910.3"/>
    </source>
</evidence>
<keyword evidence="1" id="KW-0472">Membrane</keyword>
<evidence type="ECO:0000256" key="1">
    <source>
        <dbReference type="SAM" id="Phobius"/>
    </source>
</evidence>
<dbReference type="HOGENOM" id="CLU_2927295_0_0_1"/>
<organism evidence="2 3">
    <name type="scientific">Vitis vinifera</name>
    <name type="common">Grape</name>
    <dbReference type="NCBI Taxonomy" id="29760"/>
    <lineage>
        <taxon>Eukaryota</taxon>
        <taxon>Viridiplantae</taxon>
        <taxon>Streptophyta</taxon>
        <taxon>Embryophyta</taxon>
        <taxon>Tracheophyta</taxon>
        <taxon>Spermatophyta</taxon>
        <taxon>Magnoliopsida</taxon>
        <taxon>eudicotyledons</taxon>
        <taxon>Gunneridae</taxon>
        <taxon>Pentapetalae</taxon>
        <taxon>rosids</taxon>
        <taxon>Vitales</taxon>
        <taxon>Vitaceae</taxon>
        <taxon>Viteae</taxon>
        <taxon>Vitis</taxon>
    </lineage>
</organism>
<proteinExistence type="predicted"/>
<sequence length="61" mass="7185">MNRTIFYQFLCYNSNTFFVLFFSTTNLASASCVVIYLDSIVEVKYFFPKIRLVMDIGYLIC</sequence>
<feature type="transmembrane region" description="Helical" evidence="1">
    <location>
        <begin position="17"/>
        <end position="37"/>
    </location>
</feature>
<dbReference type="EMBL" id="FN595235">
    <property type="protein sequence ID" value="CBI21910.3"/>
    <property type="molecule type" value="Genomic_DNA"/>
</dbReference>
<dbReference type="PaxDb" id="29760-VIT_12s0028g03000.t01"/>
<protein>
    <submittedName>
        <fullName evidence="2">Uncharacterized protein</fullName>
    </submittedName>
</protein>
<dbReference type="InParanoid" id="E0CTJ5"/>
<keyword evidence="3" id="KW-1185">Reference proteome</keyword>
<reference evidence="3" key="1">
    <citation type="journal article" date="2007" name="Nature">
        <title>The grapevine genome sequence suggests ancestral hexaploidization in major angiosperm phyla.</title>
        <authorList>
            <consortium name="The French-Italian Public Consortium for Grapevine Genome Characterization."/>
            <person name="Jaillon O."/>
            <person name="Aury J.-M."/>
            <person name="Noel B."/>
            <person name="Policriti A."/>
            <person name="Clepet C."/>
            <person name="Casagrande A."/>
            <person name="Choisne N."/>
            <person name="Aubourg S."/>
            <person name="Vitulo N."/>
            <person name="Jubin C."/>
            <person name="Vezzi A."/>
            <person name="Legeai F."/>
            <person name="Hugueney P."/>
            <person name="Dasilva C."/>
            <person name="Horner D."/>
            <person name="Mica E."/>
            <person name="Jublot D."/>
            <person name="Poulain J."/>
            <person name="Bruyere C."/>
            <person name="Billault A."/>
            <person name="Segurens B."/>
            <person name="Gouyvenoux M."/>
            <person name="Ugarte E."/>
            <person name="Cattonaro F."/>
            <person name="Anthouard V."/>
            <person name="Vico V."/>
            <person name="Del Fabbro C."/>
            <person name="Alaux M."/>
            <person name="Di Gaspero G."/>
            <person name="Dumas V."/>
            <person name="Felice N."/>
            <person name="Paillard S."/>
            <person name="Juman I."/>
            <person name="Moroldo M."/>
            <person name="Scalabrin S."/>
            <person name="Canaguier A."/>
            <person name="Le Clainche I."/>
            <person name="Malacrida G."/>
            <person name="Durand E."/>
            <person name="Pesole G."/>
            <person name="Laucou V."/>
            <person name="Chatelet P."/>
            <person name="Merdinoglu D."/>
            <person name="Delledonne M."/>
            <person name="Pezzotti M."/>
            <person name="Lecharny A."/>
            <person name="Scarpelli C."/>
            <person name="Artiguenave F."/>
            <person name="Pe M.E."/>
            <person name="Valle G."/>
            <person name="Morgante M."/>
            <person name="Caboche M."/>
            <person name="Adam-Blondon A.-F."/>
            <person name="Weissenbach J."/>
            <person name="Quetier F."/>
            <person name="Wincker P."/>
        </authorList>
    </citation>
    <scope>NUCLEOTIDE SEQUENCE [LARGE SCALE GENOMIC DNA]</scope>
    <source>
        <strain evidence="3">cv. Pinot noir / PN40024</strain>
    </source>
</reference>